<name>A0AAV3S3X0_9EURY</name>
<feature type="domain" description="Calcineurin-like phosphoesterase" evidence="1">
    <location>
        <begin position="10"/>
        <end position="181"/>
    </location>
</feature>
<dbReference type="SUPFAM" id="SSF56300">
    <property type="entry name" value="Metallo-dependent phosphatases"/>
    <property type="match status" value="1"/>
</dbReference>
<keyword evidence="3" id="KW-1185">Reference proteome</keyword>
<dbReference type="InterPro" id="IPR004843">
    <property type="entry name" value="Calcineurin-like_PHP"/>
</dbReference>
<dbReference type="Gene3D" id="3.60.21.10">
    <property type="match status" value="1"/>
</dbReference>
<dbReference type="EMBL" id="BAAABL010000021">
    <property type="protein sequence ID" value="GAA0292690.1"/>
    <property type="molecule type" value="Genomic_DNA"/>
</dbReference>
<comment type="caution">
    <text evidence="2">The sequence shown here is derived from an EMBL/GenBank/DDBJ whole genome shotgun (WGS) entry which is preliminary data.</text>
</comment>
<protein>
    <submittedName>
        <fullName evidence="2">Metallophosphoesterase</fullName>
    </submittedName>
</protein>
<accession>A0AAV3S3X0</accession>
<reference evidence="2 3" key="1">
    <citation type="journal article" date="2019" name="Int. J. Syst. Evol. Microbiol.">
        <title>The Global Catalogue of Microorganisms (GCM) 10K type strain sequencing project: providing services to taxonomists for standard genome sequencing and annotation.</title>
        <authorList>
            <consortium name="The Broad Institute Genomics Platform"/>
            <consortium name="The Broad Institute Genome Sequencing Center for Infectious Disease"/>
            <person name="Wu L."/>
            <person name="Ma J."/>
        </authorList>
    </citation>
    <scope>NUCLEOTIDE SEQUENCE [LARGE SCALE GENOMIC DNA]</scope>
    <source>
        <strain evidence="2 3">JCM 16330</strain>
    </source>
</reference>
<evidence type="ECO:0000313" key="3">
    <source>
        <dbReference type="Proteomes" id="UP001500837"/>
    </source>
</evidence>
<dbReference type="GO" id="GO:0016787">
    <property type="term" value="F:hydrolase activity"/>
    <property type="evidence" value="ECO:0007669"/>
    <property type="project" value="InterPro"/>
</dbReference>
<organism evidence="2 3">
    <name type="scientific">Halarchaeum salinum</name>
    <dbReference type="NCBI Taxonomy" id="489912"/>
    <lineage>
        <taxon>Archaea</taxon>
        <taxon>Methanobacteriati</taxon>
        <taxon>Methanobacteriota</taxon>
        <taxon>Stenosarchaea group</taxon>
        <taxon>Halobacteria</taxon>
        <taxon>Halobacteriales</taxon>
        <taxon>Halobacteriaceae</taxon>
    </lineage>
</organism>
<sequence length="220" mass="24320">MADTIGTMLVLGDAHATDADRRRSLFAAYRDANESVALQCGDLEYYDLPFTTYFVAGNNEDFDVIDALRHGRVRSSRVENARLLASDAVDVEGVRVAGLSGNYAPTRYDNPRSALAGNRRRHFVRADIERAKALDDVDVLLTHQAPHGTPVSEEYDVGCTHVDDLLRTLSPDLCLVGHHHEHTESAFGDTRVVTVAPVWESYYTLDPETLALTRHATPEA</sequence>
<dbReference type="Proteomes" id="UP001500837">
    <property type="component" value="Unassembled WGS sequence"/>
</dbReference>
<evidence type="ECO:0000313" key="2">
    <source>
        <dbReference type="EMBL" id="GAA0292690.1"/>
    </source>
</evidence>
<gene>
    <name evidence="2" type="ORF">GCM10009066_04020</name>
</gene>
<evidence type="ECO:0000259" key="1">
    <source>
        <dbReference type="Pfam" id="PF00149"/>
    </source>
</evidence>
<dbReference type="AlphaFoldDB" id="A0AAV3S3X0"/>
<dbReference type="InterPro" id="IPR029052">
    <property type="entry name" value="Metallo-depent_PP-like"/>
</dbReference>
<proteinExistence type="predicted"/>
<dbReference type="Pfam" id="PF00149">
    <property type="entry name" value="Metallophos"/>
    <property type="match status" value="1"/>
</dbReference>